<accession>A0A0M9DCG2</accession>
<keyword evidence="7 8" id="KW-0472">Membrane</keyword>
<dbReference type="RefSeq" id="WP_053792196.1">
    <property type="nucleotide sequence ID" value="NZ_JXCY01000007.1"/>
</dbReference>
<dbReference type="PATRIC" id="fig|148814.8.peg.1331"/>
<dbReference type="InterPro" id="IPR004840">
    <property type="entry name" value="Amino_acid_permease_CS"/>
</dbReference>
<dbReference type="Pfam" id="PF00324">
    <property type="entry name" value="AA_permease"/>
    <property type="match status" value="1"/>
</dbReference>
<feature type="transmembrane region" description="Helical" evidence="8">
    <location>
        <begin position="408"/>
        <end position="428"/>
    </location>
</feature>
<evidence type="ECO:0000256" key="4">
    <source>
        <dbReference type="ARBA" id="ARBA00022692"/>
    </source>
</evidence>
<feature type="transmembrane region" description="Helical" evidence="8">
    <location>
        <begin position="202"/>
        <end position="223"/>
    </location>
</feature>
<evidence type="ECO:0000256" key="2">
    <source>
        <dbReference type="ARBA" id="ARBA00022448"/>
    </source>
</evidence>
<evidence type="ECO:0000256" key="8">
    <source>
        <dbReference type="SAM" id="Phobius"/>
    </source>
</evidence>
<dbReference type="GO" id="GO:0005886">
    <property type="term" value="C:plasma membrane"/>
    <property type="evidence" value="ECO:0007669"/>
    <property type="project" value="UniProtKB-SubCell"/>
</dbReference>
<feature type="transmembrane region" description="Helical" evidence="8">
    <location>
        <begin position="126"/>
        <end position="150"/>
    </location>
</feature>
<feature type="transmembrane region" description="Helical" evidence="8">
    <location>
        <begin position="339"/>
        <end position="359"/>
    </location>
</feature>
<protein>
    <submittedName>
        <fullName evidence="10">Aromatic amino acid transport protein</fullName>
    </submittedName>
</protein>
<feature type="transmembrane region" description="Helical" evidence="8">
    <location>
        <begin position="87"/>
        <end position="106"/>
    </location>
</feature>
<feature type="domain" description="Amino acid permease/ SLC12A" evidence="9">
    <location>
        <begin position="20"/>
        <end position="453"/>
    </location>
</feature>
<feature type="transmembrane region" description="Helical" evidence="8">
    <location>
        <begin position="162"/>
        <end position="182"/>
    </location>
</feature>
<feature type="transmembrane region" description="Helical" evidence="8">
    <location>
        <begin position="21"/>
        <end position="42"/>
    </location>
</feature>
<keyword evidence="11" id="KW-1185">Reference proteome</keyword>
<evidence type="ECO:0000256" key="6">
    <source>
        <dbReference type="ARBA" id="ARBA00022989"/>
    </source>
</evidence>
<keyword evidence="6 8" id="KW-1133">Transmembrane helix</keyword>
<sequence>MHEKTTKNADGTVRSLSNRHVQMIAISGTIGTGLFLGSGSTISETGPSILLIYLIMGIVFFLMMRAIGEMFYTDPNQHTFVTFINRYLGHTIGTFTGWSYWLSLVFGSMAELTAIATYVNYWFPNIPAWIIEVVFLVALMMINLIAARLFGEAEFWFSMIKIIAIVALIVTGLIMAFTHVRTPLGHASLANLTNHFTLFPHGSFSFFAAFPMVFFAFQGIEFVSITLGESKNPRQVVKKSVNETLFRIMIFYIGALAVIMAVIPWTSITADKSPFVQVFALAGLPAAAAIINFVVLTSAASALNSIIFSAGRHLYQLADDSNSDGVISRSLTHVSKNGIPVGSIVVTSVLILIGPMISVAHSVDFMFTLVSGATSDMSVIVYLLTMFAHRKYRQSSDFLDQGFKMPGYAFTSPLTIAAFIFIFASLLIIPADAIGAISAVVWVVAYAIGVAVKRFTSRSYA</sequence>
<gene>
    <name evidence="10" type="ORF">RZ71_04050</name>
</gene>
<organism evidence="10 11">
    <name type="scientific">Apilactobacillus kunkeei</name>
    <dbReference type="NCBI Taxonomy" id="148814"/>
    <lineage>
        <taxon>Bacteria</taxon>
        <taxon>Bacillati</taxon>
        <taxon>Bacillota</taxon>
        <taxon>Bacilli</taxon>
        <taxon>Lactobacillales</taxon>
        <taxon>Lactobacillaceae</taxon>
        <taxon>Apilactobacillus</taxon>
    </lineage>
</organism>
<keyword evidence="3" id="KW-1003">Cell membrane</keyword>
<keyword evidence="2" id="KW-0813">Transport</keyword>
<dbReference type="Proteomes" id="UP000037778">
    <property type="component" value="Unassembled WGS sequence"/>
</dbReference>
<dbReference type="PANTHER" id="PTHR43495">
    <property type="entry name" value="GABA PERMEASE"/>
    <property type="match status" value="1"/>
</dbReference>
<feature type="transmembrane region" description="Helical" evidence="8">
    <location>
        <begin position="244"/>
        <end position="266"/>
    </location>
</feature>
<evidence type="ECO:0000256" key="7">
    <source>
        <dbReference type="ARBA" id="ARBA00023136"/>
    </source>
</evidence>
<dbReference type="GO" id="GO:0006865">
    <property type="term" value="P:amino acid transport"/>
    <property type="evidence" value="ECO:0007669"/>
    <property type="project" value="UniProtKB-KW"/>
</dbReference>
<reference evidence="10 11" key="1">
    <citation type="journal article" date="2015" name="Genome Biol. Evol.">
        <title>Functionally Structured Genomes in Lactobacillus kunkeei Colonizing the Honey Crop and Food Products of Honeybees and Stingless Bees.</title>
        <authorList>
            <person name="Tamarit D."/>
            <person name="Ellegaard K.M."/>
            <person name="Wikander J."/>
            <person name="Olofsson T."/>
            <person name="Vasquez A."/>
            <person name="Andersson S.G."/>
        </authorList>
    </citation>
    <scope>NUCLEOTIDE SEQUENCE [LARGE SCALE GENOMIC DNA]</scope>
    <source>
        <strain evidence="10 11">LAko</strain>
    </source>
</reference>
<feature type="transmembrane region" description="Helical" evidence="8">
    <location>
        <begin position="365"/>
        <end position="387"/>
    </location>
</feature>
<evidence type="ECO:0000313" key="10">
    <source>
        <dbReference type="EMBL" id="KOY75972.1"/>
    </source>
</evidence>
<dbReference type="AlphaFoldDB" id="A0A0M9DCG2"/>
<dbReference type="InterPro" id="IPR004841">
    <property type="entry name" value="AA-permease/SLC12A_dom"/>
</dbReference>
<evidence type="ECO:0000256" key="5">
    <source>
        <dbReference type="ARBA" id="ARBA00022970"/>
    </source>
</evidence>
<dbReference type="EMBL" id="JXCY01000007">
    <property type="protein sequence ID" value="KOY75972.1"/>
    <property type="molecule type" value="Genomic_DNA"/>
</dbReference>
<keyword evidence="4 8" id="KW-0812">Transmembrane</keyword>
<name>A0A0M9DCG2_9LACO</name>
<dbReference type="PANTHER" id="PTHR43495:SF2">
    <property type="entry name" value="D-SERINE_D-ALANINE_GLYCINE TRANSPORTER"/>
    <property type="match status" value="1"/>
</dbReference>
<evidence type="ECO:0000313" key="11">
    <source>
        <dbReference type="Proteomes" id="UP000037778"/>
    </source>
</evidence>
<dbReference type="GO" id="GO:0055085">
    <property type="term" value="P:transmembrane transport"/>
    <property type="evidence" value="ECO:0007669"/>
    <property type="project" value="InterPro"/>
</dbReference>
<evidence type="ECO:0000256" key="1">
    <source>
        <dbReference type="ARBA" id="ARBA00004651"/>
    </source>
</evidence>
<feature type="transmembrane region" description="Helical" evidence="8">
    <location>
        <begin position="48"/>
        <end position="67"/>
    </location>
</feature>
<proteinExistence type="predicted"/>
<dbReference type="PIRSF" id="PIRSF006060">
    <property type="entry name" value="AA_transporter"/>
    <property type="match status" value="1"/>
</dbReference>
<keyword evidence="5" id="KW-0029">Amino-acid transport</keyword>
<evidence type="ECO:0000259" key="9">
    <source>
        <dbReference type="Pfam" id="PF00324"/>
    </source>
</evidence>
<comment type="subcellular location">
    <subcellularLocation>
        <location evidence="1">Cell membrane</location>
        <topology evidence="1">Multi-pass membrane protein</topology>
    </subcellularLocation>
</comment>
<feature type="transmembrane region" description="Helical" evidence="8">
    <location>
        <begin position="434"/>
        <end position="452"/>
    </location>
</feature>
<comment type="caution">
    <text evidence="10">The sequence shown here is derived from an EMBL/GenBank/DDBJ whole genome shotgun (WGS) entry which is preliminary data.</text>
</comment>
<dbReference type="PROSITE" id="PS00218">
    <property type="entry name" value="AMINO_ACID_PERMEASE_1"/>
    <property type="match status" value="1"/>
</dbReference>
<feature type="transmembrane region" description="Helical" evidence="8">
    <location>
        <begin position="278"/>
        <end position="303"/>
    </location>
</feature>
<dbReference type="FunFam" id="1.20.1740.10:FF:000001">
    <property type="entry name" value="Amino acid permease"/>
    <property type="match status" value="1"/>
</dbReference>
<dbReference type="Gene3D" id="1.20.1740.10">
    <property type="entry name" value="Amino acid/polyamine transporter I"/>
    <property type="match status" value="1"/>
</dbReference>
<evidence type="ECO:0000256" key="3">
    <source>
        <dbReference type="ARBA" id="ARBA00022475"/>
    </source>
</evidence>